<name>A0A060QRD6_FUSCU</name>
<dbReference type="AlphaFoldDB" id="A0A060QRD6"/>
<comment type="caution">
    <text evidence="2">The sequence shown here is derived from an EMBL/GenBank/DDBJ whole genome shotgun (WGS) entry which is preliminary data.</text>
</comment>
<accession>A0A060QRD6</accession>
<organism evidence="2">
    <name type="scientific">Fusarium culmorum CS7071</name>
    <dbReference type="NCBI Taxonomy" id="1318462"/>
    <lineage>
        <taxon>Eukaryota</taxon>
        <taxon>Fungi</taxon>
        <taxon>Dikarya</taxon>
        <taxon>Ascomycota</taxon>
        <taxon>Pezizomycotina</taxon>
        <taxon>Sordariomycetes</taxon>
        <taxon>Hypocreomycetidae</taxon>
        <taxon>Hypocreales</taxon>
        <taxon>Nectriaceae</taxon>
        <taxon>Fusarium</taxon>
    </lineage>
</organism>
<reference evidence="2" key="1">
    <citation type="submission" date="2013-05" db="EMBL/GenBank/DDBJ databases">
        <title>Draft genome sequences of six wheat associated Fusarium spp. isolates.</title>
        <authorList>
            <person name="Moolhuijzen P.M."/>
            <person name="Manners J.M."/>
            <person name="Wilcox S."/>
            <person name="Bellgard M.I."/>
            <person name="Gardiner D.M."/>
        </authorList>
    </citation>
    <scope>NUCLEOTIDE SEQUENCE</scope>
    <source>
        <strain evidence="2">CS7071</strain>
    </source>
</reference>
<gene>
    <name evidence="2" type="ORF">BN852_0126810</name>
</gene>
<keyword evidence="1" id="KW-0732">Signal</keyword>
<protein>
    <submittedName>
        <fullName evidence="2">Unclassified</fullName>
    </submittedName>
</protein>
<proteinExistence type="predicted"/>
<evidence type="ECO:0000256" key="1">
    <source>
        <dbReference type="SAM" id="SignalP"/>
    </source>
</evidence>
<evidence type="ECO:0000313" key="2">
    <source>
        <dbReference type="EMBL" id="CDL73489.1"/>
    </source>
</evidence>
<feature type="signal peptide" evidence="1">
    <location>
        <begin position="1"/>
        <end position="18"/>
    </location>
</feature>
<feature type="chain" id="PRO_5001586297" evidence="1">
    <location>
        <begin position="19"/>
        <end position="49"/>
    </location>
</feature>
<sequence length="49" mass="5506">MGLLYIACVYILAYYSEANKGGRAKVRLIRGGRLAIFLRIFVSRISQLA</sequence>
<dbReference type="EMBL" id="CBMH010002259">
    <property type="protein sequence ID" value="CDL73489.1"/>
    <property type="molecule type" value="Genomic_DNA"/>
</dbReference>